<evidence type="ECO:0000256" key="1">
    <source>
        <dbReference type="SAM" id="Phobius"/>
    </source>
</evidence>
<name>A0A0H2LRJ4_VARPD</name>
<dbReference type="Proteomes" id="UP000035170">
    <property type="component" value="Unassembled WGS sequence"/>
</dbReference>
<organism evidence="2 3">
    <name type="scientific">Variovorax paradoxus</name>
    <dbReference type="NCBI Taxonomy" id="34073"/>
    <lineage>
        <taxon>Bacteria</taxon>
        <taxon>Pseudomonadati</taxon>
        <taxon>Pseudomonadota</taxon>
        <taxon>Betaproteobacteria</taxon>
        <taxon>Burkholderiales</taxon>
        <taxon>Comamonadaceae</taxon>
        <taxon>Variovorax</taxon>
    </lineage>
</organism>
<comment type="caution">
    <text evidence="2">The sequence shown here is derived from an EMBL/GenBank/DDBJ whole genome shotgun (WGS) entry which is preliminary data.</text>
</comment>
<feature type="transmembrane region" description="Helical" evidence="1">
    <location>
        <begin position="6"/>
        <end position="23"/>
    </location>
</feature>
<sequence length="55" mass="6191">MTAKYILAALAAVFLAMAGWRWAKGLDMRDPATRTWLLIALIFTAVAAWLQWHTS</sequence>
<gene>
    <name evidence="2" type="ORF">VPARA_59570</name>
</gene>
<reference evidence="2 3" key="1">
    <citation type="submission" date="2015-03" db="EMBL/GenBank/DDBJ databases">
        <title>Genome sequence of Variovorax paradoxus TBEA6.</title>
        <authorList>
            <person name="Poehlein A."/>
            <person name="Schuldes J."/>
            <person name="Wuebbeler J.H."/>
            <person name="Hiessl S."/>
            <person name="Steinbuechel A."/>
            <person name="Daniel R."/>
        </authorList>
    </citation>
    <scope>NUCLEOTIDE SEQUENCE [LARGE SCALE GENOMIC DNA]</scope>
    <source>
        <strain evidence="2 3">TBEA6</strain>
    </source>
</reference>
<evidence type="ECO:0000313" key="3">
    <source>
        <dbReference type="Proteomes" id="UP000035170"/>
    </source>
</evidence>
<evidence type="ECO:0000313" key="2">
    <source>
        <dbReference type="EMBL" id="KLN52884.1"/>
    </source>
</evidence>
<feature type="transmembrane region" description="Helical" evidence="1">
    <location>
        <begin position="35"/>
        <end position="52"/>
    </location>
</feature>
<protein>
    <submittedName>
        <fullName evidence="2">Uncharacterized protein</fullName>
    </submittedName>
</protein>
<accession>A0A0H2LRJ4</accession>
<dbReference type="EMBL" id="JZWI01000042">
    <property type="protein sequence ID" value="KLN52884.1"/>
    <property type="molecule type" value="Genomic_DNA"/>
</dbReference>
<keyword evidence="3" id="KW-1185">Reference proteome</keyword>
<dbReference type="RefSeq" id="WP_196305758.1">
    <property type="nucleotide sequence ID" value="NZ_JZWI01000042.1"/>
</dbReference>
<proteinExistence type="predicted"/>
<dbReference type="AlphaFoldDB" id="A0A0H2LRJ4"/>
<keyword evidence="1" id="KW-1133">Transmembrane helix</keyword>
<keyword evidence="1" id="KW-0812">Transmembrane</keyword>
<keyword evidence="1" id="KW-0472">Membrane</keyword>
<dbReference type="PATRIC" id="fig|34073.19.peg.6115"/>